<dbReference type="PANTHER" id="PTHR47962:SF5">
    <property type="entry name" value="ATP-DEPENDENT HELICASE LHR-RELATED"/>
    <property type="match status" value="1"/>
</dbReference>
<gene>
    <name evidence="5" type="ORF">SAMN05878443_0093</name>
</gene>
<feature type="domain" description="Helicase C-terminal" evidence="4">
    <location>
        <begin position="239"/>
        <end position="396"/>
    </location>
</feature>
<reference evidence="6" key="1">
    <citation type="submission" date="2016-11" db="EMBL/GenBank/DDBJ databases">
        <authorList>
            <person name="Varghese N."/>
            <person name="Submissions S."/>
        </authorList>
    </citation>
    <scope>NUCLEOTIDE SEQUENCE [LARGE SCALE GENOMIC DNA]</scope>
    <source>
        <strain evidence="6">313</strain>
    </source>
</reference>
<dbReference type="Pfam" id="PF00270">
    <property type="entry name" value="DEAD"/>
    <property type="match status" value="1"/>
</dbReference>
<dbReference type="GO" id="GO:0004386">
    <property type="term" value="F:helicase activity"/>
    <property type="evidence" value="ECO:0007669"/>
    <property type="project" value="UniProtKB-KW"/>
</dbReference>
<dbReference type="InterPro" id="IPR011545">
    <property type="entry name" value="DEAD/DEAH_box_helicase_dom"/>
</dbReference>
<proteinExistence type="predicted"/>
<evidence type="ECO:0000313" key="5">
    <source>
        <dbReference type="EMBL" id="SIN84394.1"/>
    </source>
</evidence>
<keyword evidence="2" id="KW-0067">ATP-binding</keyword>
<dbReference type="RefSeq" id="WP_034546500.1">
    <property type="nucleotide sequence ID" value="NZ_FSRN01000001.1"/>
</dbReference>
<dbReference type="InterPro" id="IPR027417">
    <property type="entry name" value="P-loop_NTPase"/>
</dbReference>
<dbReference type="SUPFAM" id="SSF52540">
    <property type="entry name" value="P-loop containing nucleoside triphosphate hydrolases"/>
    <property type="match status" value="1"/>
</dbReference>
<protein>
    <submittedName>
        <fullName evidence="5">ATP-dependent helicase Lhr and Lhr-like helicase</fullName>
    </submittedName>
</protein>
<sequence>MQAFDRLKMDIQHYIYDKGWSKLTRIQSASIKQIAQTNHNLILSAPTASGKTEAAFIPAVNGVEDWDTGLKILYISPLKALINDQFQRINELCQYLDVPITRWHGEASQAEKRKIVKQPKGILLITPESIEGMLVNRPGEAEHLFKGVEWIIIDELHSFLGTERGIHLQSLIQRISQFMQAPRFIAMSATLSKTDFGHAKAFFGSNRDTDILVDHDKNDLLVTIDYTSGETGPFISRNSLAAIYQYSQKETMLVFPNSRNKVEEITHKLEKMALKEHRPIRYFAHHSSVDKALREEVEFFAKNNERDLFTITCTSTLELGIDIGSVDSVVQYGAPPSTSSLSQRLGRSGRRTHQSILHIVEDDPWEMLQTYSALDLLERKEMDAMQMVEVPYNAMAHQMMAILFQKTSIPMEKLMRMNKEFPVWTEIPDTDLAILIDHMVEKEFIEIIGEEAIVGLEGEKLLNSRDFYAMFLTTSDFSVHYQHERIGSLPFTPDIQIESKILLAGRVWNVKDIDIKAKRIMVEKTTEGKAPKFISDAGFVSNEVRENMELLLKNENYLTLHNEKITDDFEYLKSALVYDVGNYWYEDKQSNIGIVTFKGTRFNIALLLLIKSVAEEGETYQLYDKYSLITGPNIKKMIERLNGKEDSLERVAIYLEKNEKTIEELTAHQKFMQLVPKSLKIKWILTNFFSIGDVKGTEHQAEF</sequence>
<dbReference type="InterPro" id="IPR052511">
    <property type="entry name" value="ATP-dep_Helicase"/>
</dbReference>
<evidence type="ECO:0000313" key="6">
    <source>
        <dbReference type="Proteomes" id="UP000184758"/>
    </source>
</evidence>
<dbReference type="PROSITE" id="PS51192">
    <property type="entry name" value="HELICASE_ATP_BIND_1"/>
    <property type="match status" value="1"/>
</dbReference>
<evidence type="ECO:0000256" key="2">
    <source>
        <dbReference type="ARBA" id="ARBA00022840"/>
    </source>
</evidence>
<dbReference type="GO" id="GO:0003677">
    <property type="term" value="F:DNA binding"/>
    <property type="evidence" value="ECO:0007669"/>
    <property type="project" value="TreeGrafter"/>
</dbReference>
<dbReference type="PANTHER" id="PTHR47962">
    <property type="entry name" value="ATP-DEPENDENT HELICASE LHR-RELATED-RELATED"/>
    <property type="match status" value="1"/>
</dbReference>
<dbReference type="Pfam" id="PF00271">
    <property type="entry name" value="Helicase_C"/>
    <property type="match status" value="1"/>
</dbReference>
<dbReference type="eggNOG" id="COG1201">
    <property type="taxonomic scope" value="Bacteria"/>
</dbReference>
<keyword evidence="5" id="KW-0347">Helicase</keyword>
<dbReference type="PROSITE" id="PS51194">
    <property type="entry name" value="HELICASE_CTER"/>
    <property type="match status" value="1"/>
</dbReference>
<dbReference type="SMART" id="SM00487">
    <property type="entry name" value="DEXDc"/>
    <property type="match status" value="1"/>
</dbReference>
<evidence type="ECO:0000259" key="3">
    <source>
        <dbReference type="PROSITE" id="PS51192"/>
    </source>
</evidence>
<dbReference type="Proteomes" id="UP000184758">
    <property type="component" value="Unassembled WGS sequence"/>
</dbReference>
<dbReference type="STRING" id="28230.SAMN05878443_0093"/>
<name>A0A1N6EN16_9LACT</name>
<dbReference type="EMBL" id="FSRN01000001">
    <property type="protein sequence ID" value="SIN84394.1"/>
    <property type="molecule type" value="Genomic_DNA"/>
</dbReference>
<dbReference type="GO" id="GO:0016887">
    <property type="term" value="F:ATP hydrolysis activity"/>
    <property type="evidence" value="ECO:0007669"/>
    <property type="project" value="TreeGrafter"/>
</dbReference>
<keyword evidence="1" id="KW-0547">Nucleotide-binding</keyword>
<dbReference type="AlphaFoldDB" id="A0A1N6EN16"/>
<accession>A0A1N6EN16</accession>
<dbReference type="Gene3D" id="3.40.50.300">
    <property type="entry name" value="P-loop containing nucleotide triphosphate hydrolases"/>
    <property type="match status" value="2"/>
</dbReference>
<evidence type="ECO:0000256" key="1">
    <source>
        <dbReference type="ARBA" id="ARBA00022741"/>
    </source>
</evidence>
<feature type="domain" description="Helicase ATP-binding" evidence="3">
    <location>
        <begin position="32"/>
        <end position="209"/>
    </location>
</feature>
<keyword evidence="5" id="KW-0378">Hydrolase</keyword>
<dbReference type="OrthoDB" id="9774462at2"/>
<dbReference type="InterPro" id="IPR001650">
    <property type="entry name" value="Helicase_C-like"/>
</dbReference>
<organism evidence="5 6">
    <name type="scientific">Carnobacterium alterfunditum</name>
    <dbReference type="NCBI Taxonomy" id="28230"/>
    <lineage>
        <taxon>Bacteria</taxon>
        <taxon>Bacillati</taxon>
        <taxon>Bacillota</taxon>
        <taxon>Bacilli</taxon>
        <taxon>Lactobacillales</taxon>
        <taxon>Carnobacteriaceae</taxon>
        <taxon>Carnobacterium</taxon>
    </lineage>
</organism>
<dbReference type="GO" id="GO:0005524">
    <property type="term" value="F:ATP binding"/>
    <property type="evidence" value="ECO:0007669"/>
    <property type="project" value="UniProtKB-KW"/>
</dbReference>
<dbReference type="SMART" id="SM00490">
    <property type="entry name" value="HELICc"/>
    <property type="match status" value="1"/>
</dbReference>
<dbReference type="InterPro" id="IPR014001">
    <property type="entry name" value="Helicase_ATP-bd"/>
</dbReference>
<evidence type="ECO:0000259" key="4">
    <source>
        <dbReference type="PROSITE" id="PS51194"/>
    </source>
</evidence>
<keyword evidence="6" id="KW-1185">Reference proteome</keyword>